<keyword evidence="8" id="KW-0234">DNA repair</keyword>
<gene>
    <name evidence="10" type="primary">ligA_2</name>
    <name evidence="10" type="ORF">SMSRO_SF029860</name>
</gene>
<dbReference type="Proteomes" id="UP000031565">
    <property type="component" value="Unassembled WGS sequence"/>
</dbReference>
<proteinExistence type="predicted"/>
<dbReference type="GO" id="GO:0006281">
    <property type="term" value="P:DNA repair"/>
    <property type="evidence" value="ECO:0007669"/>
    <property type="project" value="UniProtKB-KW"/>
</dbReference>
<dbReference type="SUPFAM" id="SSF56091">
    <property type="entry name" value="DNA ligase/mRNA capping enzyme, catalytic domain"/>
    <property type="match status" value="1"/>
</dbReference>
<dbReference type="EMBL" id="JTLV02000007">
    <property type="protein sequence ID" value="PQM29816.1"/>
    <property type="molecule type" value="Genomic_DNA"/>
</dbReference>
<comment type="caution">
    <text evidence="10">The sequence shown here is derived from an EMBL/GenBank/DDBJ whole genome shotgun (WGS) entry which is preliminary data.</text>
</comment>
<organism evidence="10 11">
    <name type="scientific">Spiroplasma poulsonii</name>
    <dbReference type="NCBI Taxonomy" id="2138"/>
    <lineage>
        <taxon>Bacteria</taxon>
        <taxon>Bacillati</taxon>
        <taxon>Mycoplasmatota</taxon>
        <taxon>Mollicutes</taxon>
        <taxon>Entomoplasmatales</taxon>
        <taxon>Spiroplasmataceae</taxon>
        <taxon>Spiroplasma</taxon>
    </lineage>
</organism>
<sequence length="178" mass="20272">MNFEAAKKRSLVLREQLDKWNYEYYVNDAPSVSDQEYDRAMQELIAIEQQYSELITIDSPTQRVSGQISEKFNKYVHNTPMLSLANAFNYDDLIHFDEQIKELTGLSEVEYTCELKIDGLSISLVYENHLLIMGATRGDGVIGEDVTVNIKKNKISTTTNWSPKFNCSGGSLFVIGRI</sequence>
<dbReference type="GO" id="GO:0006260">
    <property type="term" value="P:DNA replication"/>
    <property type="evidence" value="ECO:0007669"/>
    <property type="project" value="UniProtKB-KW"/>
</dbReference>
<evidence type="ECO:0000256" key="7">
    <source>
        <dbReference type="ARBA" id="ARBA00023027"/>
    </source>
</evidence>
<dbReference type="GO" id="GO:0046872">
    <property type="term" value="F:metal ion binding"/>
    <property type="evidence" value="ECO:0007669"/>
    <property type="project" value="UniProtKB-KW"/>
</dbReference>
<evidence type="ECO:0000256" key="5">
    <source>
        <dbReference type="ARBA" id="ARBA00022833"/>
    </source>
</evidence>
<keyword evidence="2" id="KW-0235">DNA replication</keyword>
<evidence type="ECO:0000259" key="9">
    <source>
        <dbReference type="SMART" id="SM00532"/>
    </source>
</evidence>
<keyword evidence="3" id="KW-0479">Metal-binding</keyword>
<dbReference type="Pfam" id="PF01653">
    <property type="entry name" value="DNA_ligase_aden"/>
    <property type="match status" value="1"/>
</dbReference>
<dbReference type="Gene3D" id="3.30.470.30">
    <property type="entry name" value="DNA ligase/mRNA capping enzyme"/>
    <property type="match status" value="1"/>
</dbReference>
<evidence type="ECO:0000256" key="8">
    <source>
        <dbReference type="ARBA" id="ARBA00023204"/>
    </source>
</evidence>
<dbReference type="InterPro" id="IPR013840">
    <property type="entry name" value="DNAligase_N"/>
</dbReference>
<feature type="domain" description="NAD-dependent DNA ligase N-terminal" evidence="9">
    <location>
        <begin position="5"/>
        <end position="178"/>
    </location>
</feature>
<accession>A0A2P6F8R2</accession>
<keyword evidence="7" id="KW-0520">NAD</keyword>
<keyword evidence="1 10" id="KW-0436">Ligase</keyword>
<reference evidence="10 11" key="1">
    <citation type="journal article" date="2015" name="MBio">
        <title>Genome sequence of the Drosophila melanogaster male-killing Spiroplasma strain MSRO endosymbiont.</title>
        <authorList>
            <person name="Paredes J.C."/>
            <person name="Herren J.K."/>
            <person name="Schupfer F."/>
            <person name="Marin R."/>
            <person name="Claverol S."/>
            <person name="Kuo C.H."/>
            <person name="Lemaitre B."/>
            <person name="Beven L."/>
        </authorList>
    </citation>
    <scope>NUCLEOTIDE SEQUENCE [LARGE SCALE GENOMIC DNA]</scope>
    <source>
        <strain evidence="10 11">MSRO</strain>
    </source>
</reference>
<evidence type="ECO:0000256" key="3">
    <source>
        <dbReference type="ARBA" id="ARBA00022723"/>
    </source>
</evidence>
<protein>
    <submittedName>
        <fullName evidence="10">DNA ligase</fullName>
        <ecNumber evidence="10">6.5.1.2</ecNumber>
    </submittedName>
</protein>
<keyword evidence="6" id="KW-0460">Magnesium</keyword>
<dbReference type="Gene3D" id="1.10.287.610">
    <property type="entry name" value="Helix hairpin bin"/>
    <property type="match status" value="1"/>
</dbReference>
<evidence type="ECO:0000256" key="6">
    <source>
        <dbReference type="ARBA" id="ARBA00022842"/>
    </source>
</evidence>
<dbReference type="AlphaFoldDB" id="A0A2P6F8R2"/>
<dbReference type="FunFam" id="1.10.287.610:FF:000002">
    <property type="entry name" value="DNA ligase"/>
    <property type="match status" value="1"/>
</dbReference>
<evidence type="ECO:0000256" key="4">
    <source>
        <dbReference type="ARBA" id="ARBA00022763"/>
    </source>
</evidence>
<evidence type="ECO:0000256" key="2">
    <source>
        <dbReference type="ARBA" id="ARBA00022705"/>
    </source>
</evidence>
<name>A0A2P6F8R2_9MOLU</name>
<dbReference type="EC" id="6.5.1.2" evidence="10"/>
<dbReference type="SMART" id="SM00532">
    <property type="entry name" value="LIGANc"/>
    <property type="match status" value="1"/>
</dbReference>
<evidence type="ECO:0000313" key="10">
    <source>
        <dbReference type="EMBL" id="PQM29816.1"/>
    </source>
</evidence>
<dbReference type="InterPro" id="IPR013839">
    <property type="entry name" value="DNAligase_adenylation"/>
</dbReference>
<keyword evidence="5" id="KW-0862">Zinc</keyword>
<keyword evidence="11" id="KW-1185">Reference proteome</keyword>
<evidence type="ECO:0000313" key="11">
    <source>
        <dbReference type="Proteomes" id="UP000031565"/>
    </source>
</evidence>
<evidence type="ECO:0000256" key="1">
    <source>
        <dbReference type="ARBA" id="ARBA00022598"/>
    </source>
</evidence>
<dbReference type="GO" id="GO:0003911">
    <property type="term" value="F:DNA ligase (NAD+) activity"/>
    <property type="evidence" value="ECO:0007669"/>
    <property type="project" value="UniProtKB-EC"/>
</dbReference>
<keyword evidence="4" id="KW-0227">DNA damage</keyword>